<gene>
    <name evidence="6" type="ORF">SmJEL517_g00138</name>
</gene>
<keyword evidence="2" id="KW-0560">Oxidoreductase</keyword>
<dbReference type="PRINTS" id="PR00081">
    <property type="entry name" value="GDHRDH"/>
</dbReference>
<dbReference type="Pfam" id="PF13561">
    <property type="entry name" value="adh_short_C2"/>
    <property type="match status" value="1"/>
</dbReference>
<dbReference type="AlphaFoldDB" id="A0A507CKE5"/>
<evidence type="ECO:0000256" key="3">
    <source>
        <dbReference type="ARBA" id="ARBA00026117"/>
    </source>
</evidence>
<keyword evidence="7" id="KW-1185">Reference proteome</keyword>
<evidence type="ECO:0000256" key="2">
    <source>
        <dbReference type="ARBA" id="ARBA00023002"/>
    </source>
</evidence>
<dbReference type="FunFam" id="3.40.50.720:FF:000084">
    <property type="entry name" value="Short-chain dehydrogenase reductase"/>
    <property type="match status" value="1"/>
</dbReference>
<comment type="catalytic activity">
    <reaction evidence="4">
        <text>a (2E,4E)-dienoyl-CoA + NADPH + H(+) = a 4,5-saturated-(3E)-enoyl-CoA + NADP(+)</text>
        <dbReference type="Rhea" id="RHEA:45912"/>
        <dbReference type="ChEBI" id="CHEBI:15378"/>
        <dbReference type="ChEBI" id="CHEBI:57783"/>
        <dbReference type="ChEBI" id="CHEBI:58349"/>
        <dbReference type="ChEBI" id="CHEBI:85101"/>
        <dbReference type="ChEBI" id="CHEBI:85493"/>
        <dbReference type="EC" id="1.3.1.124"/>
    </reaction>
</comment>
<protein>
    <recommendedName>
        <fullName evidence="3">2,4-dienoyl-CoA reductase [(3E)-enoyl-CoA-producing]</fullName>
        <ecNumber evidence="3">1.3.1.124</ecNumber>
    </recommendedName>
</protein>
<organism evidence="6 7">
    <name type="scientific">Synchytrium microbalum</name>
    <dbReference type="NCBI Taxonomy" id="1806994"/>
    <lineage>
        <taxon>Eukaryota</taxon>
        <taxon>Fungi</taxon>
        <taxon>Fungi incertae sedis</taxon>
        <taxon>Chytridiomycota</taxon>
        <taxon>Chytridiomycota incertae sedis</taxon>
        <taxon>Chytridiomycetes</taxon>
        <taxon>Synchytriales</taxon>
        <taxon>Synchytriaceae</taxon>
        <taxon>Synchytrium</taxon>
    </lineage>
</organism>
<dbReference type="GO" id="GO:0005777">
    <property type="term" value="C:peroxisome"/>
    <property type="evidence" value="ECO:0007669"/>
    <property type="project" value="TreeGrafter"/>
</dbReference>
<accession>A0A507CKE5</accession>
<comment type="catalytic activity">
    <reaction evidence="5">
        <text>a (2E,4Z)-dienoyl-CoA + NADPH + H(+) = a 4,5-saturated-(3E)-enoyl-CoA + NADP(+)</text>
        <dbReference type="Rhea" id="RHEA:61892"/>
        <dbReference type="ChEBI" id="CHEBI:15378"/>
        <dbReference type="ChEBI" id="CHEBI:57783"/>
        <dbReference type="ChEBI" id="CHEBI:58349"/>
        <dbReference type="ChEBI" id="CHEBI:85099"/>
        <dbReference type="ChEBI" id="CHEBI:85493"/>
        <dbReference type="EC" id="1.3.1.124"/>
    </reaction>
</comment>
<dbReference type="EMBL" id="QEAO01000001">
    <property type="protein sequence ID" value="TPX38303.1"/>
    <property type="molecule type" value="Genomic_DNA"/>
</dbReference>
<evidence type="ECO:0000256" key="5">
    <source>
        <dbReference type="ARBA" id="ARBA00048340"/>
    </source>
</evidence>
<dbReference type="InterPro" id="IPR002347">
    <property type="entry name" value="SDR_fam"/>
</dbReference>
<dbReference type="Gene3D" id="3.40.50.720">
    <property type="entry name" value="NAD(P)-binding Rossmann-like Domain"/>
    <property type="match status" value="1"/>
</dbReference>
<evidence type="ECO:0000313" key="6">
    <source>
        <dbReference type="EMBL" id="TPX38303.1"/>
    </source>
</evidence>
<proteinExistence type="predicted"/>
<dbReference type="RefSeq" id="XP_031028017.1">
    <property type="nucleotide sequence ID" value="XM_031166068.1"/>
</dbReference>
<dbReference type="STRING" id="1806994.A0A507CKE5"/>
<comment type="caution">
    <text evidence="6">The sequence shown here is derived from an EMBL/GenBank/DDBJ whole genome shotgun (WGS) entry which is preliminary data.</text>
</comment>
<evidence type="ECO:0000313" key="7">
    <source>
        <dbReference type="Proteomes" id="UP000319731"/>
    </source>
</evidence>
<dbReference type="GeneID" id="42001365"/>
<dbReference type="InterPro" id="IPR036291">
    <property type="entry name" value="NAD(P)-bd_dom_sf"/>
</dbReference>
<sequence length="268" mass="27926">MPSTRDVFKDNLLENKVAFVVGGGSGICKGIARALAEHGCDIVICSRRQNLLEESASEIQAATGRKCIPIAADIRIYSQIESALNKAASLLGKIDFVIAGAAGNFLSPANKLSANGFKAVIDIDVNGTFNTCRAAFEHLEKSRGVIIALSGVNHRRVASNQVHGSAGKNGVDSIVKSCAVEWGEYGIRVNGIAPGPISNTEGMKRLAGNRPLGDSGLPLAHNGEILDIEYAAVFLCSEAARWITGATFIVDGGASLSGAGRIIPAAKL</sequence>
<dbReference type="InterPro" id="IPR045017">
    <property type="entry name" value="DECR2-like"/>
</dbReference>
<dbReference type="GO" id="GO:0008670">
    <property type="term" value="F:2,4-dienoyl-CoA reductase (NADPH) activity"/>
    <property type="evidence" value="ECO:0007669"/>
    <property type="project" value="InterPro"/>
</dbReference>
<dbReference type="Proteomes" id="UP000319731">
    <property type="component" value="Unassembled WGS sequence"/>
</dbReference>
<evidence type="ECO:0000256" key="4">
    <source>
        <dbReference type="ARBA" id="ARBA00048009"/>
    </source>
</evidence>
<evidence type="ECO:0000256" key="1">
    <source>
        <dbReference type="ARBA" id="ARBA00022857"/>
    </source>
</evidence>
<dbReference type="PANTHER" id="PTHR43296">
    <property type="entry name" value="PEROXISOMAL 2,4-DIENOYL-COA REDUCTASE"/>
    <property type="match status" value="1"/>
</dbReference>
<dbReference type="EC" id="1.3.1.124" evidence="3"/>
<keyword evidence="1" id="KW-0521">NADP</keyword>
<dbReference type="GO" id="GO:0009062">
    <property type="term" value="P:fatty acid catabolic process"/>
    <property type="evidence" value="ECO:0007669"/>
    <property type="project" value="InterPro"/>
</dbReference>
<name>A0A507CKE5_9FUNG</name>
<dbReference type="CDD" id="cd05369">
    <property type="entry name" value="TER_DECR_SDR_a"/>
    <property type="match status" value="1"/>
</dbReference>
<reference evidence="6 7" key="1">
    <citation type="journal article" date="2019" name="Sci. Rep.">
        <title>Comparative genomics of chytrid fungi reveal insights into the obligate biotrophic and pathogenic lifestyle of Synchytrium endobioticum.</title>
        <authorList>
            <person name="van de Vossenberg B.T.L.H."/>
            <person name="Warris S."/>
            <person name="Nguyen H.D.T."/>
            <person name="van Gent-Pelzer M.P.E."/>
            <person name="Joly D.L."/>
            <person name="van de Geest H.C."/>
            <person name="Bonants P.J.M."/>
            <person name="Smith D.S."/>
            <person name="Levesque C.A."/>
            <person name="van der Lee T.A.J."/>
        </authorList>
    </citation>
    <scope>NUCLEOTIDE SEQUENCE [LARGE SCALE GENOMIC DNA]</scope>
    <source>
        <strain evidence="6 7">JEL517</strain>
    </source>
</reference>
<dbReference type="PANTHER" id="PTHR43296:SF2">
    <property type="entry name" value="PEROXISOMAL 2,4-DIENOYL-COA REDUCTASE [(3E)-ENOYL-COA-PRODUCING]"/>
    <property type="match status" value="1"/>
</dbReference>
<dbReference type="OrthoDB" id="2136131at2759"/>
<dbReference type="SUPFAM" id="SSF51735">
    <property type="entry name" value="NAD(P)-binding Rossmann-fold domains"/>
    <property type="match status" value="1"/>
</dbReference>